<dbReference type="AlphaFoldDB" id="A0ABD1V6Q0"/>
<comment type="similarity">
    <text evidence="1">Belongs to the disease resistance NB-LRR family.</text>
</comment>
<protein>
    <submittedName>
        <fullName evidence="8">NB-ARC domain-containing protein</fullName>
    </submittedName>
</protein>
<keyword evidence="2" id="KW-0433">Leucine-rich repeat</keyword>
<comment type="caution">
    <text evidence="8">The sequence shown here is derived from an EMBL/GenBank/DDBJ whole genome shotgun (WGS) entry which is preliminary data.</text>
</comment>
<dbReference type="Pfam" id="PF18052">
    <property type="entry name" value="Rx_N"/>
    <property type="match status" value="1"/>
</dbReference>
<gene>
    <name evidence="8" type="ORF">Adt_06278</name>
</gene>
<evidence type="ECO:0000259" key="7">
    <source>
        <dbReference type="Pfam" id="PF18052"/>
    </source>
</evidence>
<dbReference type="EMBL" id="JBFOLK010000002">
    <property type="protein sequence ID" value="KAL2532927.1"/>
    <property type="molecule type" value="Genomic_DNA"/>
</dbReference>
<evidence type="ECO:0000313" key="8">
    <source>
        <dbReference type="EMBL" id="KAL2532927.1"/>
    </source>
</evidence>
<evidence type="ECO:0000256" key="1">
    <source>
        <dbReference type="ARBA" id="ARBA00008894"/>
    </source>
</evidence>
<evidence type="ECO:0000256" key="5">
    <source>
        <dbReference type="ARBA" id="ARBA00022821"/>
    </source>
</evidence>
<evidence type="ECO:0000256" key="4">
    <source>
        <dbReference type="ARBA" id="ARBA00022741"/>
    </source>
</evidence>
<accession>A0ABD1V6Q0</accession>
<feature type="domain" description="Disease resistance N-terminal" evidence="7">
    <location>
        <begin position="160"/>
        <end position="233"/>
    </location>
</feature>
<dbReference type="GO" id="GO:0005524">
    <property type="term" value="F:ATP binding"/>
    <property type="evidence" value="ECO:0007669"/>
    <property type="project" value="UniProtKB-KW"/>
</dbReference>
<evidence type="ECO:0000256" key="6">
    <source>
        <dbReference type="ARBA" id="ARBA00022840"/>
    </source>
</evidence>
<dbReference type="InterPro" id="IPR038005">
    <property type="entry name" value="RX-like_CC"/>
</dbReference>
<keyword evidence="9" id="KW-1185">Reference proteome</keyword>
<keyword evidence="4" id="KW-0547">Nucleotide-binding</keyword>
<dbReference type="GO" id="GO:0006952">
    <property type="term" value="P:defense response"/>
    <property type="evidence" value="ECO:0007669"/>
    <property type="project" value="UniProtKB-KW"/>
</dbReference>
<sequence length="288" mass="33882">MLCWGYSPHSEEYRNFSTLFRSFMAELQVFFQVRNSKSSLNHNELVAVFIDLFLEILEDILRLQPNFILRLKDSIQTLKMELKFLITFLGDTPSQPIELEQPRIYWQILKLWPMTWETLSDLLGNVEHVKDKIIEHCITVAKILPSGITPKTAVVLLFLVDSILDDFKDLMIQKDDRIASVKDQIQTIHQELMSLRSFLADMKAGRQHPELEDFLIQIREIAYEVEYVVTSFAPVWYLTIRLPQVMEKINLIRIRLQEMKKKHDAGMLKDAVEFTTKYTTTYDKSYTI</sequence>
<dbReference type="Gene3D" id="1.20.5.4130">
    <property type="match status" value="1"/>
</dbReference>
<reference evidence="9" key="1">
    <citation type="submission" date="2024-07" db="EMBL/GenBank/DDBJ databases">
        <title>Two chromosome-level genome assemblies of Korean endemic species Abeliophyllum distichum and Forsythia ovata (Oleaceae).</title>
        <authorList>
            <person name="Jang H."/>
        </authorList>
    </citation>
    <scope>NUCLEOTIDE SEQUENCE [LARGE SCALE GENOMIC DNA]</scope>
</reference>
<keyword evidence="6" id="KW-0067">ATP-binding</keyword>
<keyword evidence="3" id="KW-0677">Repeat</keyword>
<proteinExistence type="inferred from homology"/>
<keyword evidence="5" id="KW-0611">Plant defense</keyword>
<dbReference type="CDD" id="cd14798">
    <property type="entry name" value="RX-CC_like"/>
    <property type="match status" value="1"/>
</dbReference>
<dbReference type="InterPro" id="IPR041118">
    <property type="entry name" value="Rx_N"/>
</dbReference>
<evidence type="ECO:0000256" key="2">
    <source>
        <dbReference type="ARBA" id="ARBA00022614"/>
    </source>
</evidence>
<name>A0ABD1V6Q0_9LAMI</name>
<evidence type="ECO:0000256" key="3">
    <source>
        <dbReference type="ARBA" id="ARBA00022737"/>
    </source>
</evidence>
<organism evidence="8 9">
    <name type="scientific">Abeliophyllum distichum</name>
    <dbReference type="NCBI Taxonomy" id="126358"/>
    <lineage>
        <taxon>Eukaryota</taxon>
        <taxon>Viridiplantae</taxon>
        <taxon>Streptophyta</taxon>
        <taxon>Embryophyta</taxon>
        <taxon>Tracheophyta</taxon>
        <taxon>Spermatophyta</taxon>
        <taxon>Magnoliopsida</taxon>
        <taxon>eudicotyledons</taxon>
        <taxon>Gunneridae</taxon>
        <taxon>Pentapetalae</taxon>
        <taxon>asterids</taxon>
        <taxon>lamiids</taxon>
        <taxon>Lamiales</taxon>
        <taxon>Oleaceae</taxon>
        <taxon>Forsythieae</taxon>
        <taxon>Abeliophyllum</taxon>
    </lineage>
</organism>
<dbReference type="Proteomes" id="UP001604336">
    <property type="component" value="Unassembled WGS sequence"/>
</dbReference>
<evidence type="ECO:0000313" key="9">
    <source>
        <dbReference type="Proteomes" id="UP001604336"/>
    </source>
</evidence>